<reference evidence="1" key="1">
    <citation type="journal article" date="2020" name="Stud. Mycol.">
        <title>101 Dothideomycetes genomes: a test case for predicting lifestyles and emergence of pathogens.</title>
        <authorList>
            <person name="Haridas S."/>
            <person name="Albert R."/>
            <person name="Binder M."/>
            <person name="Bloem J."/>
            <person name="Labutti K."/>
            <person name="Salamov A."/>
            <person name="Andreopoulos B."/>
            <person name="Baker S."/>
            <person name="Barry K."/>
            <person name="Bills G."/>
            <person name="Bluhm B."/>
            <person name="Cannon C."/>
            <person name="Castanera R."/>
            <person name="Culley D."/>
            <person name="Daum C."/>
            <person name="Ezra D."/>
            <person name="Gonzalez J."/>
            <person name="Henrissat B."/>
            <person name="Kuo A."/>
            <person name="Liang C."/>
            <person name="Lipzen A."/>
            <person name="Lutzoni F."/>
            <person name="Magnuson J."/>
            <person name="Mondo S."/>
            <person name="Nolan M."/>
            <person name="Ohm R."/>
            <person name="Pangilinan J."/>
            <person name="Park H.-J."/>
            <person name="Ramirez L."/>
            <person name="Alfaro M."/>
            <person name="Sun H."/>
            <person name="Tritt A."/>
            <person name="Yoshinaga Y."/>
            <person name="Zwiers L.-H."/>
            <person name="Turgeon B."/>
            <person name="Goodwin S."/>
            <person name="Spatafora J."/>
            <person name="Crous P."/>
            <person name="Grigoriev I."/>
        </authorList>
    </citation>
    <scope>NUCLEOTIDE SEQUENCE</scope>
    <source>
        <strain evidence="1">CBS 113979</strain>
    </source>
</reference>
<proteinExistence type="predicted"/>
<sequence>MRDLIRIQRVSKLFKAIVERNFKKDLFLGEVQDYPLANFPLPHWLDRNETILVQRPWRRDLNFEIMNRGVENWWIRPERRYHLHPFFGRVRIKSRDLSVAERDKVALDGRHIRVHDFLHFRSYFEGCAILFTKPRERNPFSQTGGSWRNMHISIPPSPLVNLSINVSVENAERESRLEALDCFIIVKCASGVRLRHLADVYPAFRTCLGEIRKPPWAFWGSPSTATSRQRIDPKERLVWWGISGEALYQCIEKRGWLWAE</sequence>
<evidence type="ECO:0000313" key="2">
    <source>
        <dbReference type="Proteomes" id="UP000800041"/>
    </source>
</evidence>
<protein>
    <submittedName>
        <fullName evidence="1">Uncharacterized protein</fullName>
    </submittedName>
</protein>
<dbReference type="Proteomes" id="UP000800041">
    <property type="component" value="Unassembled WGS sequence"/>
</dbReference>
<organism evidence="1 2">
    <name type="scientific">Aulographum hederae CBS 113979</name>
    <dbReference type="NCBI Taxonomy" id="1176131"/>
    <lineage>
        <taxon>Eukaryota</taxon>
        <taxon>Fungi</taxon>
        <taxon>Dikarya</taxon>
        <taxon>Ascomycota</taxon>
        <taxon>Pezizomycotina</taxon>
        <taxon>Dothideomycetes</taxon>
        <taxon>Pleosporomycetidae</taxon>
        <taxon>Aulographales</taxon>
        <taxon>Aulographaceae</taxon>
    </lineage>
</organism>
<dbReference type="EMBL" id="ML977197">
    <property type="protein sequence ID" value="KAF1981563.1"/>
    <property type="molecule type" value="Genomic_DNA"/>
</dbReference>
<evidence type="ECO:0000313" key="1">
    <source>
        <dbReference type="EMBL" id="KAF1981563.1"/>
    </source>
</evidence>
<accession>A0A6G1GKS3</accession>
<gene>
    <name evidence="1" type="ORF">K402DRAFT_398434</name>
</gene>
<dbReference type="OrthoDB" id="3800738at2759"/>
<name>A0A6G1GKS3_9PEZI</name>
<dbReference type="AlphaFoldDB" id="A0A6G1GKS3"/>
<keyword evidence="2" id="KW-1185">Reference proteome</keyword>